<dbReference type="Gene3D" id="3.30.420.10">
    <property type="entry name" value="Ribonuclease H-like superfamily/Ribonuclease H"/>
    <property type="match status" value="1"/>
</dbReference>
<comment type="caution">
    <text evidence="1">The sequence shown here is derived from an EMBL/GenBank/DDBJ whole genome shotgun (WGS) entry which is preliminary data.</text>
</comment>
<dbReference type="PATRIC" id="fig|1429438.4.peg.8248"/>
<evidence type="ECO:0000313" key="2">
    <source>
        <dbReference type="Proteomes" id="UP000019141"/>
    </source>
</evidence>
<dbReference type="InterPro" id="IPR036397">
    <property type="entry name" value="RNaseH_sf"/>
</dbReference>
<dbReference type="NCBIfam" id="NF033519">
    <property type="entry name" value="transpos_ISAzo13"/>
    <property type="match status" value="1"/>
</dbReference>
<proteinExistence type="predicted"/>
<name>W4L2G6_ENTF1</name>
<organism evidence="1 2">
    <name type="scientific">Entotheonella factor</name>
    <dbReference type="NCBI Taxonomy" id="1429438"/>
    <lineage>
        <taxon>Bacteria</taxon>
        <taxon>Pseudomonadati</taxon>
        <taxon>Nitrospinota/Tectimicrobiota group</taxon>
        <taxon>Candidatus Tectimicrobiota</taxon>
        <taxon>Candidatus Entotheonellia</taxon>
        <taxon>Candidatus Entotheonellales</taxon>
        <taxon>Candidatus Entotheonellaceae</taxon>
        <taxon>Candidatus Entotheonella</taxon>
    </lineage>
</organism>
<dbReference type="GO" id="GO:0003676">
    <property type="term" value="F:nucleic acid binding"/>
    <property type="evidence" value="ECO:0007669"/>
    <property type="project" value="InterPro"/>
</dbReference>
<evidence type="ECO:0000313" key="1">
    <source>
        <dbReference type="EMBL" id="ETW92227.1"/>
    </source>
</evidence>
<dbReference type="InterPro" id="IPR011518">
    <property type="entry name" value="Transposase_36"/>
</dbReference>
<gene>
    <name evidence="1" type="ORF">ETSY1_44575</name>
</gene>
<dbReference type="AlphaFoldDB" id="W4L2G6"/>
<dbReference type="Proteomes" id="UP000019141">
    <property type="component" value="Unassembled WGS sequence"/>
</dbReference>
<protein>
    <submittedName>
        <fullName evidence="1">Transposase</fullName>
    </submittedName>
</protein>
<dbReference type="EMBL" id="AZHW01001583">
    <property type="protein sequence ID" value="ETW92227.1"/>
    <property type="molecule type" value="Genomic_DNA"/>
</dbReference>
<keyword evidence="2" id="KW-1185">Reference proteome</keyword>
<dbReference type="HOGENOM" id="CLU_064709_0_0_7"/>
<accession>W4L2G6</accession>
<dbReference type="Pfam" id="PF07592">
    <property type="entry name" value="DDE_Tnp_ISAZ013"/>
    <property type="match status" value="1"/>
</dbReference>
<sequence length="379" mass="44161">MAQTVKTICEGSPTKAERELGWNRATIAKALEELEGGFCYVDQSHRRGRKKAEDHIPTLLADMVEIADQFSQTDPTFRPPQLYTRLTAAEMRTQLIEQKGYTDEELPGEEAIRLKLNELGYGSNRVKKSQPVKKIPETDAIFDRIHQINQEADADETVLRLSWDAKATILLDRFSREGISRVVVKALDHDFQDKKTEKVTPFGIYLPSTKELFLYLTQSKVTSDCIVDCLIDFWESVREHFPHVKTLVINQDNGPENHTRRTQFMYRLTQFVEHYRLSIQLACYPPYHSKYNPIERVWGHLEKHWNGSLLDSLETVLNFARSFRFNQLQPFVHLNSTLYETGVKLTQKEMDRLEQRFQRLPGLEKWFVLIPPLHSLVRV</sequence>
<reference evidence="1 2" key="1">
    <citation type="journal article" date="2014" name="Nature">
        <title>An environmental bacterial taxon with a large and distinct metabolic repertoire.</title>
        <authorList>
            <person name="Wilson M.C."/>
            <person name="Mori T."/>
            <person name="Ruckert C."/>
            <person name="Uria A.R."/>
            <person name="Helf M.J."/>
            <person name="Takada K."/>
            <person name="Gernert C."/>
            <person name="Steffens U.A."/>
            <person name="Heycke N."/>
            <person name="Schmitt S."/>
            <person name="Rinke C."/>
            <person name="Helfrich E.J."/>
            <person name="Brachmann A.O."/>
            <person name="Gurgui C."/>
            <person name="Wakimoto T."/>
            <person name="Kracht M."/>
            <person name="Crusemann M."/>
            <person name="Hentschel U."/>
            <person name="Abe I."/>
            <person name="Matsunaga S."/>
            <person name="Kalinowski J."/>
            <person name="Takeyama H."/>
            <person name="Piel J."/>
        </authorList>
    </citation>
    <scope>NUCLEOTIDE SEQUENCE [LARGE SCALE GENOMIC DNA]</scope>
    <source>
        <strain evidence="2">TSY1</strain>
    </source>
</reference>